<dbReference type="GO" id="GO:0016747">
    <property type="term" value="F:acyltransferase activity, transferring groups other than amino-acyl groups"/>
    <property type="evidence" value="ECO:0007669"/>
    <property type="project" value="InterPro"/>
</dbReference>
<dbReference type="Gene3D" id="3.40.630.30">
    <property type="match status" value="1"/>
</dbReference>
<dbReference type="PANTHER" id="PTHR43792:SF1">
    <property type="entry name" value="N-ACETYLTRANSFERASE DOMAIN-CONTAINING PROTEIN"/>
    <property type="match status" value="1"/>
</dbReference>
<accession>A0A1Y4SUV3</accession>
<dbReference type="SUPFAM" id="SSF55729">
    <property type="entry name" value="Acyl-CoA N-acyltransferases (Nat)"/>
    <property type="match status" value="1"/>
</dbReference>
<dbReference type="InterPro" id="IPR051531">
    <property type="entry name" value="N-acetyltransferase"/>
</dbReference>
<dbReference type="OrthoDB" id="9798081at2"/>
<dbReference type="AlphaFoldDB" id="A0A1Y4SUV3"/>
<evidence type="ECO:0000313" key="3">
    <source>
        <dbReference type="Proteomes" id="UP000195305"/>
    </source>
</evidence>
<dbReference type="EMBL" id="NFLJ01000026">
    <property type="protein sequence ID" value="OUQ33695.1"/>
    <property type="molecule type" value="Genomic_DNA"/>
</dbReference>
<feature type="domain" description="N-acetyltransferase" evidence="1">
    <location>
        <begin position="8"/>
        <end position="169"/>
    </location>
</feature>
<evidence type="ECO:0000313" key="2">
    <source>
        <dbReference type="EMBL" id="OUQ33695.1"/>
    </source>
</evidence>
<proteinExistence type="predicted"/>
<comment type="caution">
    <text evidence="2">The sequence shown here is derived from an EMBL/GenBank/DDBJ whole genome shotgun (WGS) entry which is preliminary data.</text>
</comment>
<reference evidence="2 3" key="1">
    <citation type="journal article" date="2018" name="BMC Genomics">
        <title>Whole genome sequencing and function prediction of 133 gut anaerobes isolated from chicken caecum in pure cultures.</title>
        <authorList>
            <person name="Medvecky M."/>
            <person name="Cejkova D."/>
            <person name="Polansky O."/>
            <person name="Karasova D."/>
            <person name="Kubasova T."/>
            <person name="Cizek A."/>
            <person name="Rychlik I."/>
        </authorList>
    </citation>
    <scope>NUCLEOTIDE SEQUENCE [LARGE SCALE GENOMIC DNA]</scope>
    <source>
        <strain evidence="2 3">An13</strain>
    </source>
</reference>
<dbReference type="Proteomes" id="UP000195305">
    <property type="component" value="Unassembled WGS sequence"/>
</dbReference>
<dbReference type="Pfam" id="PF13302">
    <property type="entry name" value="Acetyltransf_3"/>
    <property type="match status" value="1"/>
</dbReference>
<dbReference type="PANTHER" id="PTHR43792">
    <property type="entry name" value="GNAT FAMILY, PUTATIVE (AFU_ORTHOLOGUE AFUA_3G00765)-RELATED-RELATED"/>
    <property type="match status" value="1"/>
</dbReference>
<organism evidence="2 3">
    <name type="scientific">Massilimicrobiota timonensis</name>
    <dbReference type="NCBI Taxonomy" id="1776392"/>
    <lineage>
        <taxon>Bacteria</taxon>
        <taxon>Bacillati</taxon>
        <taxon>Bacillota</taxon>
        <taxon>Erysipelotrichia</taxon>
        <taxon>Erysipelotrichales</taxon>
        <taxon>Erysipelotrichaceae</taxon>
        <taxon>Massilimicrobiota</taxon>
    </lineage>
</organism>
<keyword evidence="3" id="KW-1185">Reference proteome</keyword>
<dbReference type="InterPro" id="IPR016181">
    <property type="entry name" value="Acyl_CoA_acyltransferase"/>
</dbReference>
<dbReference type="PROSITE" id="PS51186">
    <property type="entry name" value="GNAT"/>
    <property type="match status" value="1"/>
</dbReference>
<protein>
    <submittedName>
        <fullName evidence="2">GNAT family N-acetyltransferase</fullName>
    </submittedName>
</protein>
<dbReference type="InterPro" id="IPR000182">
    <property type="entry name" value="GNAT_dom"/>
</dbReference>
<gene>
    <name evidence="2" type="ORF">B5E75_09355</name>
</gene>
<dbReference type="RefSeq" id="WP_087358648.1">
    <property type="nucleotide sequence ID" value="NZ_NFLJ01000026.1"/>
</dbReference>
<name>A0A1Y4SUV3_9FIRM</name>
<evidence type="ECO:0000259" key="1">
    <source>
        <dbReference type="PROSITE" id="PS51186"/>
    </source>
</evidence>
<sequence>MILETERLYLREMNQSDFEDLAEILQNPRVMYAYEHDFSDNDVQEWLDRQITRYEKYGFGLWAVILKNTDEMIGQAGLTMQPYKDTEVLEIGYLLKERFWHYGYASEAANGCKKYAFEQLNRDKVYSIIKSDNYASMKVAKSMGMKKEDEFMTQYYNGKMLHYLYSVYK</sequence>
<keyword evidence="2" id="KW-0808">Transferase</keyword>